<dbReference type="EMBL" id="CYXP01000006">
    <property type="protein sequence ID" value="CUN23598.1"/>
    <property type="molecule type" value="Genomic_DNA"/>
</dbReference>
<dbReference type="Gene3D" id="3.40.50.1970">
    <property type="match status" value="1"/>
</dbReference>
<evidence type="ECO:0000259" key="4">
    <source>
        <dbReference type="Pfam" id="PF25137"/>
    </source>
</evidence>
<accession>A0A173VCI2</accession>
<evidence type="ECO:0000256" key="2">
    <source>
        <dbReference type="ARBA" id="ARBA00023002"/>
    </source>
</evidence>
<evidence type="ECO:0000313" key="5">
    <source>
        <dbReference type="EMBL" id="CUN23598.1"/>
    </source>
</evidence>
<protein>
    <submittedName>
        <fullName evidence="5">Alcohol dehydrogenase YqhD</fullName>
        <ecNumber evidence="5">1.1.1.-</ecNumber>
    </submittedName>
</protein>
<dbReference type="SUPFAM" id="SSF56796">
    <property type="entry name" value="Dehydroquinate synthase-like"/>
    <property type="match status" value="1"/>
</dbReference>
<organism evidence="5 6">
    <name type="scientific">Parabacteroides distasonis</name>
    <dbReference type="NCBI Taxonomy" id="823"/>
    <lineage>
        <taxon>Bacteria</taxon>
        <taxon>Pseudomonadati</taxon>
        <taxon>Bacteroidota</taxon>
        <taxon>Bacteroidia</taxon>
        <taxon>Bacteroidales</taxon>
        <taxon>Tannerellaceae</taxon>
        <taxon>Parabacteroides</taxon>
    </lineage>
</organism>
<dbReference type="InterPro" id="IPR044731">
    <property type="entry name" value="BDH-like"/>
</dbReference>
<dbReference type="Pfam" id="PF25137">
    <property type="entry name" value="ADH_Fe_C"/>
    <property type="match status" value="1"/>
</dbReference>
<gene>
    <name evidence="5" type="primary">yqhD_2</name>
    <name evidence="5" type="ORF">ERS852429_02776</name>
</gene>
<dbReference type="InterPro" id="IPR056798">
    <property type="entry name" value="ADH_Fe_C"/>
</dbReference>
<keyword evidence="2 5" id="KW-0560">Oxidoreductase</keyword>
<dbReference type="RefSeq" id="WP_044544952.1">
    <property type="nucleotide sequence ID" value="NZ_CDRH01000114.1"/>
</dbReference>
<dbReference type="GO" id="GO:0008106">
    <property type="term" value="F:alcohol dehydrogenase (NADP+) activity"/>
    <property type="evidence" value="ECO:0007669"/>
    <property type="project" value="TreeGrafter"/>
</dbReference>
<dbReference type="Gene3D" id="1.20.1090.10">
    <property type="entry name" value="Dehydroquinate synthase-like - alpha domain"/>
    <property type="match status" value="1"/>
</dbReference>
<sequence>MNNFEFCNPVKVVFGKGTIARLSALIPEGSKVLVVYGGGSIKKNGIYEQVTAALKDFHTYEFGGIEANPRYETCMKAVELVKRENIDFLLAVGGGSVIDATKFIASATFFEGDPWDILSKGGVIKKVLPLGVVLTLAATGSEMNERAVISRESVHEKLNFMSPLVFPKFAILDPQVTYSLPERQVANGVVDSFIHVVEQYLTYPVNAKVQDYFAEGLMKTIVEEGRKVLQNPNDYDIRANLMWAATNALNCWIGQGVPQDWSSHRMGYALTAQFGLDHAQTLAVILPGVMTYMRKEKAAKLIRMGEVIFGITEGSADEKAQKSIEATEDFFHFMGLKTRLSDYGIKESDLDALVEPIDRMGWKLGEYGNINSKVAKEILLLRL</sequence>
<dbReference type="GO" id="GO:0046872">
    <property type="term" value="F:metal ion binding"/>
    <property type="evidence" value="ECO:0007669"/>
    <property type="project" value="InterPro"/>
</dbReference>
<dbReference type="CDD" id="cd08187">
    <property type="entry name" value="BDH"/>
    <property type="match status" value="1"/>
</dbReference>
<dbReference type="PANTHER" id="PTHR43633">
    <property type="entry name" value="ALCOHOL DEHYDROGENASE YQHD"/>
    <property type="match status" value="1"/>
</dbReference>
<reference evidence="5 6" key="1">
    <citation type="submission" date="2015-09" db="EMBL/GenBank/DDBJ databases">
        <authorList>
            <consortium name="Pathogen Informatics"/>
        </authorList>
    </citation>
    <scope>NUCLEOTIDE SEQUENCE [LARGE SCALE GENOMIC DNA]</scope>
    <source>
        <strain evidence="5 6">2789STDY5608872</strain>
    </source>
</reference>
<dbReference type="PANTHER" id="PTHR43633:SF1">
    <property type="entry name" value="ALCOHOL DEHYDROGENASE YQHD"/>
    <property type="match status" value="1"/>
</dbReference>
<evidence type="ECO:0000313" key="6">
    <source>
        <dbReference type="Proteomes" id="UP000095591"/>
    </source>
</evidence>
<dbReference type="GO" id="GO:1990002">
    <property type="term" value="F:methylglyoxal reductase (NADPH) (acetol producing) activity"/>
    <property type="evidence" value="ECO:0007669"/>
    <property type="project" value="TreeGrafter"/>
</dbReference>
<dbReference type="FunFam" id="3.40.50.1970:FF:000003">
    <property type="entry name" value="Alcohol dehydrogenase, iron-containing"/>
    <property type="match status" value="1"/>
</dbReference>
<feature type="domain" description="Fe-containing alcohol dehydrogenase-like C-terminal" evidence="4">
    <location>
        <begin position="186"/>
        <end position="355"/>
    </location>
</feature>
<dbReference type="Pfam" id="PF00465">
    <property type="entry name" value="Fe-ADH"/>
    <property type="match status" value="1"/>
</dbReference>
<dbReference type="EC" id="1.1.1.-" evidence="5"/>
<dbReference type="InterPro" id="IPR018211">
    <property type="entry name" value="ADH_Fe_CS"/>
</dbReference>
<dbReference type="AlphaFoldDB" id="A0A173VCI2"/>
<comment type="similarity">
    <text evidence="1">Belongs to the iron-containing alcohol dehydrogenase family.</text>
</comment>
<dbReference type="Proteomes" id="UP000095591">
    <property type="component" value="Unassembled WGS sequence"/>
</dbReference>
<dbReference type="PROSITE" id="PS00060">
    <property type="entry name" value="ADH_IRON_2"/>
    <property type="match status" value="1"/>
</dbReference>
<evidence type="ECO:0000256" key="1">
    <source>
        <dbReference type="ARBA" id="ARBA00007358"/>
    </source>
</evidence>
<dbReference type="InterPro" id="IPR001670">
    <property type="entry name" value="ADH_Fe/GldA"/>
</dbReference>
<feature type="domain" description="Alcohol dehydrogenase iron-type/glycerol dehydrogenase GldA" evidence="3">
    <location>
        <begin position="9"/>
        <end position="174"/>
    </location>
</feature>
<proteinExistence type="inferred from homology"/>
<name>A0A173VCI2_PARDI</name>
<evidence type="ECO:0000259" key="3">
    <source>
        <dbReference type="Pfam" id="PF00465"/>
    </source>
</evidence>
<dbReference type="GO" id="GO:0005829">
    <property type="term" value="C:cytosol"/>
    <property type="evidence" value="ECO:0007669"/>
    <property type="project" value="TreeGrafter"/>
</dbReference>
<dbReference type="GO" id="GO:1990362">
    <property type="term" value="F:butanol dehydrogenase (NAD+) activity"/>
    <property type="evidence" value="ECO:0007669"/>
    <property type="project" value="InterPro"/>
</dbReference>